<dbReference type="AlphaFoldDB" id="A0A0M0HYR7"/>
<dbReference type="Proteomes" id="UP000037530">
    <property type="component" value="Unassembled WGS sequence"/>
</dbReference>
<dbReference type="RefSeq" id="WP_053409900.1">
    <property type="nucleotide sequence ID" value="NZ_LHPI01000013.1"/>
</dbReference>
<dbReference type="EMBL" id="LHPI01000013">
    <property type="protein sequence ID" value="KOO06972.1"/>
    <property type="molecule type" value="Genomic_DNA"/>
</dbReference>
<comment type="caution">
    <text evidence="1">The sequence shown here is derived from an EMBL/GenBank/DDBJ whole genome shotgun (WGS) entry which is preliminary data.</text>
</comment>
<keyword evidence="2" id="KW-1185">Reference proteome</keyword>
<gene>
    <name evidence="1" type="ORF">AKJ31_14860</name>
</gene>
<accession>A0A0M0HYR7</accession>
<evidence type="ECO:0000313" key="2">
    <source>
        <dbReference type="Proteomes" id="UP000037530"/>
    </source>
</evidence>
<organism evidence="1 2">
    <name type="scientific">Vibrio hepatarius</name>
    <dbReference type="NCBI Taxonomy" id="171383"/>
    <lineage>
        <taxon>Bacteria</taxon>
        <taxon>Pseudomonadati</taxon>
        <taxon>Pseudomonadota</taxon>
        <taxon>Gammaproteobacteria</taxon>
        <taxon>Vibrionales</taxon>
        <taxon>Vibrionaceae</taxon>
        <taxon>Vibrio</taxon>
        <taxon>Vibrio oreintalis group</taxon>
    </lineage>
</organism>
<protein>
    <submittedName>
        <fullName evidence="1">Uncharacterized protein</fullName>
    </submittedName>
</protein>
<dbReference type="STRING" id="171383.AKJ31_14860"/>
<sequence>MSIELIVLNADKFVKEINDYIDGSGVKLIFHSDYTFEFKHRTCLFTNDAMIPSKMLQKKVKELFKQFFTGYLPHFNNVGNTFWPELESRFIVNVYDNKRHVHRYKVLSTTSSLDSPLSKEVLALFGYKHSSECKVIQFERCTGGNATMLKTIEPSMFNALMEDSENFTVEYNPQIDKSFKLVSERDLDAELDEELNAAIS</sequence>
<dbReference type="OrthoDB" id="9997204at2"/>
<reference evidence="2" key="1">
    <citation type="submission" date="2015-08" db="EMBL/GenBank/DDBJ databases">
        <title>Vibrio galatheae sp. nov., a novel member of the Vibrionaceae family isolated from the Solomon Islands.</title>
        <authorList>
            <person name="Giubergia S."/>
            <person name="Machado H."/>
            <person name="Mateiu R.V."/>
            <person name="Gram L."/>
        </authorList>
    </citation>
    <scope>NUCLEOTIDE SEQUENCE [LARGE SCALE GENOMIC DNA]</scope>
    <source>
        <strain evidence="2">DSM 19134</strain>
    </source>
</reference>
<evidence type="ECO:0000313" key="1">
    <source>
        <dbReference type="EMBL" id="KOO06972.1"/>
    </source>
</evidence>
<dbReference type="PATRIC" id="fig|171383.3.peg.3042"/>
<name>A0A0M0HYR7_9VIBR</name>
<proteinExistence type="predicted"/>